<evidence type="ECO:0000256" key="2">
    <source>
        <dbReference type="ARBA" id="ARBA00005912"/>
    </source>
</evidence>
<organism evidence="9 10">
    <name type="scientific">Stutzerimonas xanthomarina DSM 18231</name>
    <dbReference type="NCBI Taxonomy" id="1403346"/>
    <lineage>
        <taxon>Bacteria</taxon>
        <taxon>Pseudomonadati</taxon>
        <taxon>Pseudomonadota</taxon>
        <taxon>Gammaproteobacteria</taxon>
        <taxon>Pseudomonadales</taxon>
        <taxon>Pseudomonadaceae</taxon>
        <taxon>Stutzerimonas</taxon>
    </lineage>
</organism>
<dbReference type="Proteomes" id="UP000184000">
    <property type="component" value="Unassembled WGS sequence"/>
</dbReference>
<dbReference type="PANTHER" id="PTHR20982">
    <property type="entry name" value="RIBOSOME RECYCLING FACTOR"/>
    <property type="match status" value="1"/>
</dbReference>
<dbReference type="SUPFAM" id="SSF55194">
    <property type="entry name" value="Ribosome recycling factor, RRF"/>
    <property type="match status" value="1"/>
</dbReference>
<dbReference type="Gene3D" id="1.10.132.20">
    <property type="entry name" value="Ribosome-recycling factor"/>
    <property type="match status" value="1"/>
</dbReference>
<feature type="domain" description="Ribosome recycling factor" evidence="8">
    <location>
        <begin position="22"/>
        <end position="183"/>
    </location>
</feature>
<dbReference type="HAMAP" id="MF_00040">
    <property type="entry name" value="RRF"/>
    <property type="match status" value="1"/>
</dbReference>
<dbReference type="InterPro" id="IPR002661">
    <property type="entry name" value="Ribosome_recyc_fac"/>
</dbReference>
<comment type="function">
    <text evidence="5 6">Responsible for the release of ribosomes from messenger RNA at the termination of protein biosynthesis. May increase the efficiency of translation by recycling ribosomes from one round of translation to another.</text>
</comment>
<dbReference type="GO" id="GO:0002184">
    <property type="term" value="P:cytoplasmic translational termination"/>
    <property type="evidence" value="ECO:0007669"/>
    <property type="project" value="TreeGrafter"/>
</dbReference>
<sequence length="185" mass="20601">MINEIKQDAQERMKKTLDSLGHAFAKIRTGRAHPSILDSVMVSYYGSDTPLRQIANVVAEDSRTLALTVFDRGMIQAVEKAIMTSDLGLNPATAGTTIRVPMPALTEETRKGYTKQARAEAENARVAVRNIRRDAIAQLKDLVKEKEISEDEERRGQDDVQKLTDKYVAEIDKALEGKENDLMAV</sequence>
<feature type="coiled-coil region" evidence="7">
    <location>
        <begin position="114"/>
        <end position="152"/>
    </location>
</feature>
<dbReference type="FunFam" id="1.10.132.20:FF:000001">
    <property type="entry name" value="Ribosome-recycling factor"/>
    <property type="match status" value="1"/>
</dbReference>
<evidence type="ECO:0000256" key="1">
    <source>
        <dbReference type="ARBA" id="ARBA00004496"/>
    </source>
</evidence>
<evidence type="ECO:0000259" key="8">
    <source>
        <dbReference type="Pfam" id="PF01765"/>
    </source>
</evidence>
<gene>
    <name evidence="6" type="primary">frr</name>
    <name evidence="9" type="ORF">SAMN02744645_2202</name>
</gene>
<evidence type="ECO:0000313" key="9">
    <source>
        <dbReference type="EMBL" id="SHH01406.1"/>
    </source>
</evidence>
<comment type="subcellular location">
    <subcellularLocation>
        <location evidence="1 6">Cytoplasm</location>
    </subcellularLocation>
</comment>
<name>A0A1M5PHX4_9GAMM</name>
<dbReference type="InterPro" id="IPR023584">
    <property type="entry name" value="Ribosome_recyc_fac_dom"/>
</dbReference>
<protein>
    <recommendedName>
        <fullName evidence="6">Ribosome-recycling factor</fullName>
        <shortName evidence="6">RRF</shortName>
    </recommendedName>
    <alternativeName>
        <fullName evidence="6">Ribosome-releasing factor</fullName>
    </alternativeName>
</protein>
<accession>A0A1M5PHX4</accession>
<dbReference type="EMBL" id="FQXA01000003">
    <property type="protein sequence ID" value="SHH01406.1"/>
    <property type="molecule type" value="Genomic_DNA"/>
</dbReference>
<keyword evidence="7" id="KW-0175">Coiled coil</keyword>
<dbReference type="RefSeq" id="WP_073300840.1">
    <property type="nucleotide sequence ID" value="NZ_FQXA01000003.1"/>
</dbReference>
<evidence type="ECO:0000313" key="10">
    <source>
        <dbReference type="Proteomes" id="UP000184000"/>
    </source>
</evidence>
<evidence type="ECO:0000256" key="6">
    <source>
        <dbReference type="HAMAP-Rule" id="MF_00040"/>
    </source>
</evidence>
<dbReference type="InterPro" id="IPR036191">
    <property type="entry name" value="RRF_sf"/>
</dbReference>
<evidence type="ECO:0000256" key="4">
    <source>
        <dbReference type="ARBA" id="ARBA00022917"/>
    </source>
</evidence>
<dbReference type="FunFam" id="3.30.1360.40:FF:000001">
    <property type="entry name" value="Ribosome-recycling factor"/>
    <property type="match status" value="1"/>
</dbReference>
<evidence type="ECO:0000256" key="5">
    <source>
        <dbReference type="ARBA" id="ARBA00025050"/>
    </source>
</evidence>
<dbReference type="NCBIfam" id="TIGR00496">
    <property type="entry name" value="frr"/>
    <property type="match status" value="1"/>
</dbReference>
<dbReference type="GeneID" id="98637446"/>
<dbReference type="CDD" id="cd00520">
    <property type="entry name" value="RRF"/>
    <property type="match status" value="1"/>
</dbReference>
<comment type="similarity">
    <text evidence="2 6">Belongs to the RRF family.</text>
</comment>
<dbReference type="GO" id="GO:0043023">
    <property type="term" value="F:ribosomal large subunit binding"/>
    <property type="evidence" value="ECO:0007669"/>
    <property type="project" value="TreeGrafter"/>
</dbReference>
<evidence type="ECO:0000256" key="3">
    <source>
        <dbReference type="ARBA" id="ARBA00022490"/>
    </source>
</evidence>
<reference evidence="9 10" key="1">
    <citation type="submission" date="2016-11" db="EMBL/GenBank/DDBJ databases">
        <authorList>
            <person name="Jaros S."/>
            <person name="Januszkiewicz K."/>
            <person name="Wedrychowicz H."/>
        </authorList>
    </citation>
    <scope>NUCLEOTIDE SEQUENCE [LARGE SCALE GENOMIC DNA]</scope>
    <source>
        <strain evidence="9 10">DSM 18231</strain>
    </source>
</reference>
<dbReference type="Pfam" id="PF01765">
    <property type="entry name" value="RRF"/>
    <property type="match status" value="1"/>
</dbReference>
<dbReference type="Gene3D" id="3.30.1360.40">
    <property type="match status" value="1"/>
</dbReference>
<proteinExistence type="inferred from homology"/>
<evidence type="ECO:0000256" key="7">
    <source>
        <dbReference type="SAM" id="Coils"/>
    </source>
</evidence>
<keyword evidence="3 6" id="KW-0963">Cytoplasm</keyword>
<keyword evidence="4 6" id="KW-0648">Protein biosynthesis</keyword>
<dbReference type="AlphaFoldDB" id="A0A1M5PHX4"/>
<dbReference type="PANTHER" id="PTHR20982:SF3">
    <property type="entry name" value="MITOCHONDRIAL RIBOSOME RECYCLING FACTOR PSEUDO 1"/>
    <property type="match status" value="1"/>
</dbReference>
<dbReference type="GO" id="GO:0005829">
    <property type="term" value="C:cytosol"/>
    <property type="evidence" value="ECO:0007669"/>
    <property type="project" value="GOC"/>
</dbReference>